<evidence type="ECO:0000256" key="2">
    <source>
        <dbReference type="SAM" id="Phobius"/>
    </source>
</evidence>
<keyword evidence="2" id="KW-1133">Transmembrane helix</keyword>
<dbReference type="GO" id="GO:0004180">
    <property type="term" value="F:carboxypeptidase activity"/>
    <property type="evidence" value="ECO:0007669"/>
    <property type="project" value="TreeGrafter"/>
</dbReference>
<keyword evidence="2" id="KW-0812">Transmembrane</keyword>
<dbReference type="PANTHER" id="PTHR10404">
    <property type="entry name" value="N-ACETYLATED-ALPHA-LINKED ACIDIC DIPEPTIDASE"/>
    <property type="match status" value="1"/>
</dbReference>
<evidence type="ECO:0000313" key="3">
    <source>
        <dbReference type="EMBL" id="KAF6057396.1"/>
    </source>
</evidence>
<evidence type="ECO:0008006" key="5">
    <source>
        <dbReference type="Google" id="ProtNLM"/>
    </source>
</evidence>
<dbReference type="PANTHER" id="PTHR10404:SF46">
    <property type="entry name" value="VACUOLAR PROTEIN SORTING-ASSOCIATED PROTEIN 70"/>
    <property type="match status" value="1"/>
</dbReference>
<dbReference type="InterPro" id="IPR046450">
    <property type="entry name" value="PA_dom_sf"/>
</dbReference>
<reference evidence="3" key="1">
    <citation type="submission" date="2020-03" db="EMBL/GenBank/DDBJ databases">
        <title>FDA dAtabase for Regulatory Grade micrObial Sequences (FDA-ARGOS): Supporting development and validation of Infectious Disease Dx tests.</title>
        <authorList>
            <person name="Campos J."/>
            <person name="Goldberg B."/>
            <person name="Tallon L."/>
            <person name="Sadzewicz L."/>
            <person name="Vavikolanu K."/>
            <person name="Mehta A."/>
            <person name="Aluvathingal J."/>
            <person name="Nadendla S."/>
            <person name="Nandy P."/>
            <person name="Geyer C."/>
            <person name="Yan Y."/>
            <person name="Sichtig H."/>
        </authorList>
    </citation>
    <scope>NUCLEOTIDE SEQUENCE [LARGE SCALE GENOMIC DNA]</scope>
    <source>
        <strain evidence="3">FDAARGOS_652</strain>
    </source>
</reference>
<evidence type="ECO:0000313" key="4">
    <source>
        <dbReference type="Proteomes" id="UP000590412"/>
    </source>
</evidence>
<feature type="compositionally biased region" description="Polar residues" evidence="1">
    <location>
        <begin position="64"/>
        <end position="77"/>
    </location>
</feature>
<dbReference type="Proteomes" id="UP000590412">
    <property type="component" value="Unassembled WGS sequence"/>
</dbReference>
<dbReference type="InterPro" id="IPR039373">
    <property type="entry name" value="Peptidase_M28B"/>
</dbReference>
<organism evidence="3 4">
    <name type="scientific">Candida parapsilosis</name>
    <name type="common">Yeast</name>
    <dbReference type="NCBI Taxonomy" id="5480"/>
    <lineage>
        <taxon>Eukaryota</taxon>
        <taxon>Fungi</taxon>
        <taxon>Dikarya</taxon>
        <taxon>Ascomycota</taxon>
        <taxon>Saccharomycotina</taxon>
        <taxon>Pichiomycetes</taxon>
        <taxon>Debaryomycetaceae</taxon>
        <taxon>Candida/Lodderomyces clade</taxon>
        <taxon>Candida</taxon>
    </lineage>
</organism>
<dbReference type="Gene3D" id="3.40.630.10">
    <property type="entry name" value="Zn peptidases"/>
    <property type="match status" value="1"/>
</dbReference>
<dbReference type="SUPFAM" id="SSF52025">
    <property type="entry name" value="PA domain"/>
    <property type="match status" value="1"/>
</dbReference>
<accession>A0A8X7TBW9</accession>
<feature type="region of interest" description="Disordered" evidence="1">
    <location>
        <begin position="828"/>
        <end position="847"/>
    </location>
</feature>
<name>A0A8X7TBW9_CANPA</name>
<dbReference type="SUPFAM" id="SSF53187">
    <property type="entry name" value="Zn-dependent exopeptidases"/>
    <property type="match status" value="1"/>
</dbReference>
<feature type="region of interest" description="Disordered" evidence="1">
    <location>
        <begin position="1"/>
        <end position="77"/>
    </location>
</feature>
<feature type="transmembrane region" description="Helical" evidence="2">
    <location>
        <begin position="119"/>
        <end position="139"/>
    </location>
</feature>
<evidence type="ECO:0000256" key="1">
    <source>
        <dbReference type="SAM" id="MobiDB-lite"/>
    </source>
</evidence>
<dbReference type="EMBL" id="JABWAB010000003">
    <property type="protein sequence ID" value="KAF6057396.1"/>
    <property type="molecule type" value="Genomic_DNA"/>
</dbReference>
<dbReference type="Gene3D" id="3.50.30.30">
    <property type="match status" value="1"/>
</dbReference>
<dbReference type="AlphaFoldDB" id="A0A8X7TBW9"/>
<gene>
    <name evidence="3" type="ORF">FOB60_001951</name>
</gene>
<keyword evidence="2" id="KW-0472">Membrane</keyword>
<protein>
    <recommendedName>
        <fullName evidence="5">Peptide hydrolase</fullName>
    </recommendedName>
</protein>
<sequence length="929" mass="107146">MLGNDTGQQNGSNDTSASDMQAKTGSSTDSAHAQFYGSTTEDSNKSHVDINIETSESPDDVDSSKPQTYPITPQELHANTNEHSLLLPLDRSHSGGSYDNDDDDDDRMSKIIKLAKRPGFIWIFSLGVLALIIFQLTFLPRTSLSRDYRRWHGIHLTKSDVKRYFLQYTGIGNSHQDLTTEEYIDNWLYDFTIINNKAKYNLLSSDNPELSHYVESNFKEFGFITEKYTYAVDAQEPRLSVIKLHDNEDEVVYESEVLEPKFKTPGFFSYGVNGNVTAEFVFVNYGTPEDYELLSSNRIDLKGKIFIIKNYLEVRNITIGEKIALAEHYGAVGALTFFDLDTLGNEETKSSDMNVAISRDCNSEEAKIPVIPISKKLLLPVLDTHLNNAYESTFEKWEYTPYHQSKFKLEIDSVFEKGKSTKLTNIVGTLKGIMNDADVIIGARRDSFTSNNPLSGHAVLFEIMRNYQRLIEKGWKPLRNIKFVSWDGSYMDSLGVKLFTNDTDVFNPKRSIVSYINLDSDTVTGSKFDVDSNPLINHLLKKTSKYIPIPKHATFLKTSGTNVDWELFDDDIFDDAIDIEEDDDDDDDDDDGEEYTTLHKYWMKQDNATINNNLGLPLIDSEARIFQQHLSTPIINLKFSNDGKRDSAKYIPNSNYYSRDWLIKKDIDKDLLLHGSLIRFVGLLAINLSEHEVVDYKTYKYLKLIQSFYLRLLEIEKEKLSQWKDRVVSNYLIYKNSIFQDLDTDEEVHFHQIMNQFTLLMNEIVASAKSFDEYNERVEEGLSQDYPWYMYYKKLQHFAQFKVTNYKLSHLERDLKLTDQDHTYLESKDPQKNINADSSSASPGYESISSRGIKGILDSFKNNKFYYNSVIYGVPKFNVHRNKTWYDERLTKGALAYLYAAIDDDDYESTVKWFVLIYEKLTNINYKMT</sequence>
<comment type="caution">
    <text evidence="3">The sequence shown here is derived from an EMBL/GenBank/DDBJ whole genome shotgun (WGS) entry which is preliminary data.</text>
</comment>
<proteinExistence type="predicted"/>
<feature type="compositionally biased region" description="Polar residues" evidence="1">
    <location>
        <begin position="1"/>
        <end position="41"/>
    </location>
</feature>
<feature type="compositionally biased region" description="Polar residues" evidence="1">
    <location>
        <begin position="832"/>
        <end position="847"/>
    </location>
</feature>